<evidence type="ECO:0000256" key="6">
    <source>
        <dbReference type="ARBA" id="ARBA00061278"/>
    </source>
</evidence>
<evidence type="ECO:0000256" key="5">
    <source>
        <dbReference type="ARBA" id="ARBA00052769"/>
    </source>
</evidence>
<organism evidence="13 14">
    <name type="scientific">Sphingobacterium zhuxiongii</name>
    <dbReference type="NCBI Taxonomy" id="2662364"/>
    <lineage>
        <taxon>Bacteria</taxon>
        <taxon>Pseudomonadati</taxon>
        <taxon>Bacteroidota</taxon>
        <taxon>Sphingobacteriia</taxon>
        <taxon>Sphingobacteriales</taxon>
        <taxon>Sphingobacteriaceae</taxon>
        <taxon>Sphingobacterium</taxon>
    </lineage>
</organism>
<dbReference type="GO" id="GO:0016618">
    <property type="term" value="F:hydroxypyruvate reductase [NAD(P)H] activity"/>
    <property type="evidence" value="ECO:0007669"/>
    <property type="project" value="UniProtKB-EC"/>
</dbReference>
<proteinExistence type="inferred from homology"/>
<evidence type="ECO:0000256" key="10">
    <source>
        <dbReference type="RuleBase" id="RU003719"/>
    </source>
</evidence>
<dbReference type="PANTHER" id="PTHR10996">
    <property type="entry name" value="2-HYDROXYACID DEHYDROGENASE-RELATED"/>
    <property type="match status" value="1"/>
</dbReference>
<dbReference type="InterPro" id="IPR006139">
    <property type="entry name" value="D-isomer_2_OHA_DH_cat_dom"/>
</dbReference>
<dbReference type="InterPro" id="IPR029752">
    <property type="entry name" value="D-isomer_DH_CS1"/>
</dbReference>
<comment type="catalytic activity">
    <reaction evidence="3">
        <text>(R)-glycerate + NAD(+) = 3-hydroxypyruvate + NADH + H(+)</text>
        <dbReference type="Rhea" id="RHEA:17905"/>
        <dbReference type="ChEBI" id="CHEBI:15378"/>
        <dbReference type="ChEBI" id="CHEBI:16659"/>
        <dbReference type="ChEBI" id="CHEBI:17180"/>
        <dbReference type="ChEBI" id="CHEBI:57540"/>
        <dbReference type="ChEBI" id="CHEBI:57945"/>
        <dbReference type="EC" id="1.1.1.81"/>
    </reaction>
</comment>
<feature type="domain" description="D-isomer specific 2-hydroxyacid dehydrogenase catalytic" evidence="11">
    <location>
        <begin position="10"/>
        <end position="319"/>
    </location>
</feature>
<comment type="similarity">
    <text evidence="6">Belongs to the D-isomer specific 2-hydroxyacid dehydrogenase family. GhrB subfamily.</text>
</comment>
<dbReference type="AlphaFoldDB" id="A0A5Q0QCK4"/>
<dbReference type="RefSeq" id="WP_153511876.1">
    <property type="nucleotide sequence ID" value="NZ_CP045652.1"/>
</dbReference>
<keyword evidence="2" id="KW-0520">NAD</keyword>
<evidence type="ECO:0000259" key="12">
    <source>
        <dbReference type="Pfam" id="PF02826"/>
    </source>
</evidence>
<gene>
    <name evidence="13" type="ORF">GFH32_12190</name>
</gene>
<dbReference type="PANTHER" id="PTHR10996:SF178">
    <property type="entry name" value="2-HYDROXYACID DEHYDROGENASE YGL185C-RELATED"/>
    <property type="match status" value="1"/>
</dbReference>
<keyword evidence="14" id="KW-1185">Reference proteome</keyword>
<dbReference type="GO" id="GO:0030267">
    <property type="term" value="F:glyoxylate reductase (NADPH) activity"/>
    <property type="evidence" value="ECO:0007669"/>
    <property type="project" value="UniProtKB-EC"/>
</dbReference>
<dbReference type="InterPro" id="IPR036291">
    <property type="entry name" value="NAD(P)-bd_dom_sf"/>
</dbReference>
<dbReference type="SUPFAM" id="SSF51735">
    <property type="entry name" value="NAD(P)-binding Rossmann-fold domains"/>
    <property type="match status" value="1"/>
</dbReference>
<dbReference type="EC" id="1.1.1.79" evidence="7"/>
<dbReference type="Pfam" id="PF00389">
    <property type="entry name" value="2-Hacid_dh"/>
    <property type="match status" value="1"/>
</dbReference>
<evidence type="ECO:0000313" key="13">
    <source>
        <dbReference type="EMBL" id="QGA27034.1"/>
    </source>
</evidence>
<dbReference type="GO" id="GO:0051287">
    <property type="term" value="F:NAD binding"/>
    <property type="evidence" value="ECO:0007669"/>
    <property type="project" value="InterPro"/>
</dbReference>
<dbReference type="EC" id="1.1.1.81" evidence="8"/>
<accession>A0A5Q0QCK4</accession>
<dbReference type="InterPro" id="IPR050223">
    <property type="entry name" value="D-isomer_2-hydroxyacid_DH"/>
</dbReference>
<reference evidence="13 14" key="1">
    <citation type="submission" date="2019-10" db="EMBL/GenBank/DDBJ databases">
        <authorList>
            <person name="Dong K."/>
        </authorList>
    </citation>
    <scope>NUCLEOTIDE SEQUENCE [LARGE SCALE GENOMIC DNA]</scope>
    <source>
        <strain evidence="14">dk4302</strain>
    </source>
</reference>
<evidence type="ECO:0000313" key="14">
    <source>
        <dbReference type="Proteomes" id="UP000326921"/>
    </source>
</evidence>
<comment type="catalytic activity">
    <reaction evidence="5">
        <text>glycolate + NADP(+) = glyoxylate + NADPH + H(+)</text>
        <dbReference type="Rhea" id="RHEA:10992"/>
        <dbReference type="ChEBI" id="CHEBI:15378"/>
        <dbReference type="ChEBI" id="CHEBI:29805"/>
        <dbReference type="ChEBI" id="CHEBI:36655"/>
        <dbReference type="ChEBI" id="CHEBI:57783"/>
        <dbReference type="ChEBI" id="CHEBI:58349"/>
        <dbReference type="EC" id="1.1.1.79"/>
    </reaction>
</comment>
<evidence type="ECO:0000256" key="7">
    <source>
        <dbReference type="ARBA" id="ARBA00066661"/>
    </source>
</evidence>
<dbReference type="Proteomes" id="UP000326921">
    <property type="component" value="Chromosome"/>
</dbReference>
<evidence type="ECO:0000256" key="8">
    <source>
        <dbReference type="ARBA" id="ARBA00066674"/>
    </source>
</evidence>
<comment type="catalytic activity">
    <reaction evidence="4">
        <text>(R)-glycerate + NADP(+) = 3-hydroxypyruvate + NADPH + H(+)</text>
        <dbReference type="Rhea" id="RHEA:18657"/>
        <dbReference type="ChEBI" id="CHEBI:15378"/>
        <dbReference type="ChEBI" id="CHEBI:16659"/>
        <dbReference type="ChEBI" id="CHEBI:17180"/>
        <dbReference type="ChEBI" id="CHEBI:57783"/>
        <dbReference type="ChEBI" id="CHEBI:58349"/>
        <dbReference type="EC" id="1.1.1.81"/>
    </reaction>
</comment>
<name>A0A5Q0QCK4_9SPHI</name>
<sequence length="326" mass="36343">MKVFINKIIPEIGMQLLARPDIDLIMPENPEISYDEWISYCQQCDAILNIGAYKIDAKFFDLCPSVKAVSLFSVGYDQVDLAEATRRGIPVSNTPDVLSRATSDIAFLLMLMVSRLASFHTNQVRLGVRFKYFNPVANLGQELYGKTLGIFGLGRIGIEMALKCQAAYQMKIIYHNRNRHPELEESINATYVSFEELLAQSDVLSIHANYAPEYRGKFDASVFQQMKSNAILVNTARGGFINEDDLYKALKTEQIWGAGLDVSDPEPMLPDNPLLDLERVCVLPHIGSATFEARSGMAKTAAENIIAFVEGKPLLTCLNPEVYTNS</sequence>
<dbReference type="Gene3D" id="3.40.50.720">
    <property type="entry name" value="NAD(P)-binding Rossmann-like Domain"/>
    <property type="match status" value="2"/>
</dbReference>
<dbReference type="KEGG" id="sphe:GFH32_12190"/>
<dbReference type="CDD" id="cd05301">
    <property type="entry name" value="GDH"/>
    <property type="match status" value="1"/>
</dbReference>
<dbReference type="Pfam" id="PF02826">
    <property type="entry name" value="2-Hacid_dh_C"/>
    <property type="match status" value="1"/>
</dbReference>
<evidence type="ECO:0000256" key="4">
    <source>
        <dbReference type="ARBA" id="ARBA00052239"/>
    </source>
</evidence>
<evidence type="ECO:0000256" key="9">
    <source>
        <dbReference type="ARBA" id="ARBA00073362"/>
    </source>
</evidence>
<dbReference type="SUPFAM" id="SSF52283">
    <property type="entry name" value="Formate/glycerate dehydrogenase catalytic domain-like"/>
    <property type="match status" value="1"/>
</dbReference>
<evidence type="ECO:0000256" key="3">
    <source>
        <dbReference type="ARBA" id="ARBA00051801"/>
    </source>
</evidence>
<dbReference type="EMBL" id="CP045652">
    <property type="protein sequence ID" value="QGA27034.1"/>
    <property type="molecule type" value="Genomic_DNA"/>
</dbReference>
<evidence type="ECO:0000256" key="2">
    <source>
        <dbReference type="ARBA" id="ARBA00023027"/>
    </source>
</evidence>
<evidence type="ECO:0000256" key="1">
    <source>
        <dbReference type="ARBA" id="ARBA00023002"/>
    </source>
</evidence>
<dbReference type="InterPro" id="IPR006140">
    <property type="entry name" value="D-isomer_DH_NAD-bd"/>
</dbReference>
<dbReference type="FunFam" id="3.40.50.720:FF:000026">
    <property type="entry name" value="Glyoxylate/hydroxypyruvate reductase B"/>
    <property type="match status" value="1"/>
</dbReference>
<dbReference type="GO" id="GO:0005829">
    <property type="term" value="C:cytosol"/>
    <property type="evidence" value="ECO:0007669"/>
    <property type="project" value="TreeGrafter"/>
</dbReference>
<keyword evidence="1 10" id="KW-0560">Oxidoreductase</keyword>
<evidence type="ECO:0000259" key="11">
    <source>
        <dbReference type="Pfam" id="PF00389"/>
    </source>
</evidence>
<protein>
    <recommendedName>
        <fullName evidence="9">Glyoxylate/hydroxypyruvate reductase B</fullName>
        <ecNumber evidence="7">1.1.1.79</ecNumber>
        <ecNumber evidence="8">1.1.1.81</ecNumber>
    </recommendedName>
</protein>
<dbReference type="PROSITE" id="PS00065">
    <property type="entry name" value="D_2_HYDROXYACID_DH_1"/>
    <property type="match status" value="1"/>
</dbReference>
<feature type="domain" description="D-isomer specific 2-hydroxyacid dehydrogenase NAD-binding" evidence="12">
    <location>
        <begin position="108"/>
        <end position="287"/>
    </location>
</feature>